<evidence type="ECO:0000313" key="2">
    <source>
        <dbReference type="Proteomes" id="UP000299102"/>
    </source>
</evidence>
<gene>
    <name evidence="1" type="ORF">EVAR_37473_1</name>
</gene>
<reference evidence="1 2" key="1">
    <citation type="journal article" date="2019" name="Commun. Biol.">
        <title>The bagworm genome reveals a unique fibroin gene that provides high tensile strength.</title>
        <authorList>
            <person name="Kono N."/>
            <person name="Nakamura H."/>
            <person name="Ohtoshi R."/>
            <person name="Tomita M."/>
            <person name="Numata K."/>
            <person name="Arakawa K."/>
        </authorList>
    </citation>
    <scope>NUCLEOTIDE SEQUENCE [LARGE SCALE GENOMIC DNA]</scope>
</reference>
<comment type="caution">
    <text evidence="1">The sequence shown here is derived from an EMBL/GenBank/DDBJ whole genome shotgun (WGS) entry which is preliminary data.</text>
</comment>
<proteinExistence type="predicted"/>
<evidence type="ECO:0000313" key="1">
    <source>
        <dbReference type="EMBL" id="GBP61209.1"/>
    </source>
</evidence>
<dbReference type="Proteomes" id="UP000299102">
    <property type="component" value="Unassembled WGS sequence"/>
</dbReference>
<accession>A0A4C1XFY7</accession>
<dbReference type="AlphaFoldDB" id="A0A4C1XFY7"/>
<organism evidence="1 2">
    <name type="scientific">Eumeta variegata</name>
    <name type="common">Bagworm moth</name>
    <name type="synonym">Eumeta japonica</name>
    <dbReference type="NCBI Taxonomy" id="151549"/>
    <lineage>
        <taxon>Eukaryota</taxon>
        <taxon>Metazoa</taxon>
        <taxon>Ecdysozoa</taxon>
        <taxon>Arthropoda</taxon>
        <taxon>Hexapoda</taxon>
        <taxon>Insecta</taxon>
        <taxon>Pterygota</taxon>
        <taxon>Neoptera</taxon>
        <taxon>Endopterygota</taxon>
        <taxon>Lepidoptera</taxon>
        <taxon>Glossata</taxon>
        <taxon>Ditrysia</taxon>
        <taxon>Tineoidea</taxon>
        <taxon>Psychidae</taxon>
        <taxon>Oiketicinae</taxon>
        <taxon>Eumeta</taxon>
    </lineage>
</organism>
<protein>
    <submittedName>
        <fullName evidence="1">Uncharacterized protein</fullName>
    </submittedName>
</protein>
<sequence>MRRTTESAPRIVATSGGDLWRLSLADPSSVPFERNGKNVHRFVSVTASNRPMSRPNLRGERRVGFDAAPARATIANSRAGRTARFLIYQIVSLMCHRVVLAPHSSPGKHLKSGFALFKVLHRGNRFHIESEPVPTPTPDAVIEPVLDFDFNPRVNSITGRWDGENNKVLQY</sequence>
<name>A0A4C1XFY7_EUMVA</name>
<dbReference type="EMBL" id="BGZK01000807">
    <property type="protein sequence ID" value="GBP61209.1"/>
    <property type="molecule type" value="Genomic_DNA"/>
</dbReference>
<keyword evidence="2" id="KW-1185">Reference proteome</keyword>